<gene>
    <name evidence="2" type="ORF">QF118_16650</name>
</gene>
<keyword evidence="1" id="KW-0812">Transmembrane</keyword>
<evidence type="ECO:0000313" key="3">
    <source>
        <dbReference type="Proteomes" id="UP001241605"/>
    </source>
</evidence>
<evidence type="ECO:0000256" key="1">
    <source>
        <dbReference type="SAM" id="Phobius"/>
    </source>
</evidence>
<accession>A0ABY8QG92</accession>
<dbReference type="Proteomes" id="UP001241605">
    <property type="component" value="Chromosome"/>
</dbReference>
<name>A0ABY8QG92_9RHOB</name>
<organism evidence="2 3">
    <name type="scientific">Tropicibacter oceani</name>
    <dbReference type="NCBI Taxonomy" id="3058420"/>
    <lineage>
        <taxon>Bacteria</taxon>
        <taxon>Pseudomonadati</taxon>
        <taxon>Pseudomonadota</taxon>
        <taxon>Alphaproteobacteria</taxon>
        <taxon>Rhodobacterales</taxon>
        <taxon>Roseobacteraceae</taxon>
        <taxon>Tropicibacter</taxon>
    </lineage>
</organism>
<keyword evidence="3" id="KW-1185">Reference proteome</keyword>
<proteinExistence type="predicted"/>
<feature type="transmembrane region" description="Helical" evidence="1">
    <location>
        <begin position="126"/>
        <end position="149"/>
    </location>
</feature>
<evidence type="ECO:0000313" key="2">
    <source>
        <dbReference type="EMBL" id="WGW03534.1"/>
    </source>
</evidence>
<feature type="transmembrane region" description="Helical" evidence="1">
    <location>
        <begin position="29"/>
        <end position="49"/>
    </location>
</feature>
<keyword evidence="1" id="KW-0472">Membrane</keyword>
<evidence type="ECO:0008006" key="4">
    <source>
        <dbReference type="Google" id="ProtNLM"/>
    </source>
</evidence>
<dbReference type="EMBL" id="CP124616">
    <property type="protein sequence ID" value="WGW03534.1"/>
    <property type="molecule type" value="Genomic_DNA"/>
</dbReference>
<feature type="transmembrane region" description="Helical" evidence="1">
    <location>
        <begin position="86"/>
        <end position="105"/>
    </location>
</feature>
<sequence>MSSEWEAYKAGVRGAAPAPHEETEDYARFSAWFMPVAFGLAVALCYFMAWKNLDGTLIDAARVSEVFPPAAGRIAFFEVQDKASQGAYTATLAAGLVILPAFLVLNGIGYWKTVVAPDRCRRVSRLTMHAVLPLLVVFAIFFLIAFVHVPEFSVPGRRGMSRIIFWPAFPALGGALLVLCAHVIFVALVGGLKFLFGLVGKNR</sequence>
<dbReference type="RefSeq" id="WP_282300166.1">
    <property type="nucleotide sequence ID" value="NZ_CP124616.1"/>
</dbReference>
<feature type="transmembrane region" description="Helical" evidence="1">
    <location>
        <begin position="169"/>
        <end position="196"/>
    </location>
</feature>
<protein>
    <recommendedName>
        <fullName evidence="4">Yip1 domain-containing protein</fullName>
    </recommendedName>
</protein>
<reference evidence="2 3" key="1">
    <citation type="submission" date="2023-05" db="EMBL/GenBank/DDBJ databases">
        <title>YMD87, complete Genome.</title>
        <authorList>
            <person name="Zhang J."/>
            <person name="Xu X."/>
        </authorList>
    </citation>
    <scope>NUCLEOTIDE SEQUENCE [LARGE SCALE GENOMIC DNA]</scope>
    <source>
        <strain evidence="2 3">YMD87</strain>
    </source>
</reference>
<keyword evidence="1" id="KW-1133">Transmembrane helix</keyword>